<dbReference type="AlphaFoldDB" id="A0A382MG23"/>
<protein>
    <recommendedName>
        <fullName evidence="8">ABC transmembrane type-1 domain-containing protein</fullName>
    </recommendedName>
</protein>
<dbReference type="Pfam" id="PF19300">
    <property type="entry name" value="BPD_transp_1_N"/>
    <property type="match status" value="1"/>
</dbReference>
<evidence type="ECO:0000256" key="1">
    <source>
        <dbReference type="ARBA" id="ARBA00004651"/>
    </source>
</evidence>
<dbReference type="Gene3D" id="1.10.3720.10">
    <property type="entry name" value="MetI-like"/>
    <property type="match status" value="1"/>
</dbReference>
<evidence type="ECO:0000256" key="5">
    <source>
        <dbReference type="ARBA" id="ARBA00022989"/>
    </source>
</evidence>
<evidence type="ECO:0000256" key="4">
    <source>
        <dbReference type="ARBA" id="ARBA00022692"/>
    </source>
</evidence>
<feature type="transmembrane region" description="Helical" evidence="7">
    <location>
        <begin position="140"/>
        <end position="167"/>
    </location>
</feature>
<dbReference type="EMBL" id="UINC01092628">
    <property type="protein sequence ID" value="SVC46372.1"/>
    <property type="molecule type" value="Genomic_DNA"/>
</dbReference>
<feature type="domain" description="ABC transmembrane type-1" evidence="8">
    <location>
        <begin position="101"/>
        <end position="306"/>
    </location>
</feature>
<evidence type="ECO:0000256" key="2">
    <source>
        <dbReference type="ARBA" id="ARBA00022448"/>
    </source>
</evidence>
<feature type="transmembrane region" description="Helical" evidence="7">
    <location>
        <begin position="287"/>
        <end position="313"/>
    </location>
</feature>
<dbReference type="InterPro" id="IPR035906">
    <property type="entry name" value="MetI-like_sf"/>
</dbReference>
<dbReference type="SUPFAM" id="SSF161098">
    <property type="entry name" value="MetI-like"/>
    <property type="match status" value="1"/>
</dbReference>
<feature type="transmembrane region" description="Helical" evidence="7">
    <location>
        <begin position="261"/>
        <end position="281"/>
    </location>
</feature>
<dbReference type="InterPro" id="IPR000515">
    <property type="entry name" value="MetI-like"/>
</dbReference>
<dbReference type="PANTHER" id="PTHR43163">
    <property type="entry name" value="DIPEPTIDE TRANSPORT SYSTEM PERMEASE PROTEIN DPPB-RELATED"/>
    <property type="match status" value="1"/>
</dbReference>
<evidence type="ECO:0000313" key="9">
    <source>
        <dbReference type="EMBL" id="SVC46372.1"/>
    </source>
</evidence>
<sequence length="320" mass="35847">MRTYVVKRLVLFIPTLVIVTVLVFGILRVVPGDPAMLILGGESGDDEFTEEQLAALRAKLGTDRNIIVQYFTWTGNMLKGDFGTSYFYEGDQVIDDLIDRIPTTVELALLALVLASVLAVPLGVISALKQDTITDYITRVLSITGIATPNFWVAIMSIYFLVLFFNWAPPLAYVDPWNDPWTNFQQLIFPALALGTSNMAFITRITRSAMLEVLHEDYIRTARSKGLSENIVIFRHALRNALLPVVTLSGYEFGRLISGTVIIEVIFLVPGMGRLLITSILHRDFPMIQATIVLVAVVVLVLNLILDMFYAYLNPRIRYN</sequence>
<feature type="transmembrane region" description="Helical" evidence="7">
    <location>
        <begin position="107"/>
        <end position="128"/>
    </location>
</feature>
<keyword evidence="6 7" id="KW-0472">Membrane</keyword>
<evidence type="ECO:0000256" key="7">
    <source>
        <dbReference type="SAM" id="Phobius"/>
    </source>
</evidence>
<feature type="transmembrane region" description="Helical" evidence="7">
    <location>
        <begin position="187"/>
        <end position="205"/>
    </location>
</feature>
<proteinExistence type="predicted"/>
<dbReference type="PROSITE" id="PS50928">
    <property type="entry name" value="ABC_TM1"/>
    <property type="match status" value="1"/>
</dbReference>
<feature type="transmembrane region" description="Helical" evidence="7">
    <location>
        <begin position="9"/>
        <end position="30"/>
    </location>
</feature>
<keyword evidence="2" id="KW-0813">Transport</keyword>
<evidence type="ECO:0000256" key="6">
    <source>
        <dbReference type="ARBA" id="ARBA00023136"/>
    </source>
</evidence>
<accession>A0A382MG23</accession>
<dbReference type="GO" id="GO:0005886">
    <property type="term" value="C:plasma membrane"/>
    <property type="evidence" value="ECO:0007669"/>
    <property type="project" value="UniProtKB-SubCell"/>
</dbReference>
<organism evidence="9">
    <name type="scientific">marine metagenome</name>
    <dbReference type="NCBI Taxonomy" id="408172"/>
    <lineage>
        <taxon>unclassified sequences</taxon>
        <taxon>metagenomes</taxon>
        <taxon>ecological metagenomes</taxon>
    </lineage>
</organism>
<dbReference type="CDD" id="cd06261">
    <property type="entry name" value="TM_PBP2"/>
    <property type="match status" value="1"/>
</dbReference>
<name>A0A382MG23_9ZZZZ</name>
<keyword evidence="3" id="KW-1003">Cell membrane</keyword>
<evidence type="ECO:0000259" key="8">
    <source>
        <dbReference type="PROSITE" id="PS50928"/>
    </source>
</evidence>
<keyword evidence="5 7" id="KW-1133">Transmembrane helix</keyword>
<evidence type="ECO:0000256" key="3">
    <source>
        <dbReference type="ARBA" id="ARBA00022475"/>
    </source>
</evidence>
<keyword evidence="4 7" id="KW-0812">Transmembrane</keyword>
<comment type="subcellular location">
    <subcellularLocation>
        <location evidence="1">Cell membrane</location>
        <topology evidence="1">Multi-pass membrane protein</topology>
    </subcellularLocation>
</comment>
<dbReference type="InterPro" id="IPR045621">
    <property type="entry name" value="BPD_transp_1_N"/>
</dbReference>
<dbReference type="Pfam" id="PF00528">
    <property type="entry name" value="BPD_transp_1"/>
    <property type="match status" value="1"/>
</dbReference>
<dbReference type="GO" id="GO:0055085">
    <property type="term" value="P:transmembrane transport"/>
    <property type="evidence" value="ECO:0007669"/>
    <property type="project" value="InterPro"/>
</dbReference>
<reference evidence="9" key="1">
    <citation type="submission" date="2018-05" db="EMBL/GenBank/DDBJ databases">
        <authorList>
            <person name="Lanie J.A."/>
            <person name="Ng W.-L."/>
            <person name="Kazmierczak K.M."/>
            <person name="Andrzejewski T.M."/>
            <person name="Davidsen T.M."/>
            <person name="Wayne K.J."/>
            <person name="Tettelin H."/>
            <person name="Glass J.I."/>
            <person name="Rusch D."/>
            <person name="Podicherti R."/>
            <person name="Tsui H.-C.T."/>
            <person name="Winkler M.E."/>
        </authorList>
    </citation>
    <scope>NUCLEOTIDE SEQUENCE</scope>
</reference>
<gene>
    <name evidence="9" type="ORF">METZ01_LOCUS299226</name>
</gene>
<dbReference type="PANTHER" id="PTHR43163:SF6">
    <property type="entry name" value="DIPEPTIDE TRANSPORT SYSTEM PERMEASE PROTEIN DPPB-RELATED"/>
    <property type="match status" value="1"/>
</dbReference>